<dbReference type="Pfam" id="PF01602">
    <property type="entry name" value="Adaptin_N"/>
    <property type="match status" value="1"/>
</dbReference>
<reference evidence="8 9" key="1">
    <citation type="journal article" date="2007" name="Proc. Natl. Acad. Sci. U.S.A.">
        <title>Independent sorting-out of thousands of duplicated gene pairs in two yeast species descended from a whole-genome duplication.</title>
        <authorList>
            <person name="Scannell D.R."/>
            <person name="Frank A.C."/>
            <person name="Conant G.C."/>
            <person name="Byrne K.P."/>
            <person name="Woolfit M."/>
            <person name="Wolfe K.H."/>
        </authorList>
    </citation>
    <scope>NUCLEOTIDE SEQUENCE [LARGE SCALE GENOMIC DNA]</scope>
    <source>
        <strain evidence="9">ATCC 22028 / DSM 70294 / BCRC 21397 / CBS 2163 / NBRC 10782 / NRRL Y-8283 / UCD 57-17</strain>
    </source>
</reference>
<comment type="subcellular location">
    <subcellularLocation>
        <location evidence="1">Endomembrane system</location>
    </subcellularLocation>
</comment>
<dbReference type="STRING" id="436907.A7TNV4"/>
<dbReference type="OMA" id="HFLVRST"/>
<dbReference type="GO" id="GO:0030123">
    <property type="term" value="C:AP-3 adaptor complex"/>
    <property type="evidence" value="ECO:0007669"/>
    <property type="project" value="EnsemblFungi"/>
</dbReference>
<dbReference type="GO" id="GO:0006896">
    <property type="term" value="P:Golgi to vacuole transport"/>
    <property type="evidence" value="ECO:0007669"/>
    <property type="project" value="EnsemblFungi"/>
</dbReference>
<evidence type="ECO:0000256" key="2">
    <source>
        <dbReference type="ARBA" id="ARBA00006613"/>
    </source>
</evidence>
<dbReference type="OrthoDB" id="10254310at2759"/>
<sequence>MVDSISRIASALESAKDITMEAAAVASSKFGESYYAQYSKNITPEQLRMLLNSRYTTEVKDGMKRIISLMASGDNSIDPEAYFADVVKNIVSEDYKVKSMVCVYLLKFAEREPSLALLPVNSIQKLVTDIDPKVRSLSIKALSDIKIPSLYPILLHTLKKLISDSSPIVRNEVCFALLKLYREKPVEIEEEVLILLKDLLSDSDPQVLSGAILLFNECFPDRLELLHRHYRYFCEMLRYLDPWSQAILIRIIIRYSKEFLPQPVCVDLSTSGGSEMPLSQFFSGKHYPSNYKTLYHPDLELFFDNMKYLIFSSSPAVISECVNSYYQLSTPRELQNTGMLKKLVNVATSSTNFGVKCSLFEQIVSLAICDPSLFSVLITKFYLLPSDQELIAIMKLKTLSIICAFNTQEIVSEMKYQIAYNPNPNVVTVACDVLVQCCAYTTARESRILEWLIKHMESKKLQREVLDSIINIIRKLVQKNPQKHLRATIKLANILRTQPTLADNARAGIVWLFGELASIEFRICPDILLQLIPRFSKEGPETRLQTLLLSAKLATYEIDGINELPTDAIEDAIQNSRIMKMYDTVIYLSKFDDEFDIRDRARFISSIFETRKYEIAKLLFQAPKPTVQHALQNQSDCKRSLSQDEAVLNVVKDSQFQTRDILPWNENVKDTNALREPAQLKDYSRYQKSFSSTSYSSGRMSSKGEESTTYKVPKSPGTPKGSFTSNQGKKYKLQSLDEFFSDIPTRTVKPKRKIVIQEESSSEETSDSEQEASENEGSDESSSSTSTSCTESSLNATTNNE</sequence>
<keyword evidence="4" id="KW-0653">Protein transport</keyword>
<dbReference type="InParanoid" id="A7TNV4"/>
<name>A7TNV4_VANPO</name>
<dbReference type="RefSeq" id="XP_001643895.1">
    <property type="nucleotide sequence ID" value="XM_001643845.1"/>
</dbReference>
<dbReference type="GeneID" id="5544162"/>
<feature type="compositionally biased region" description="Low complexity" evidence="6">
    <location>
        <begin position="780"/>
        <end position="793"/>
    </location>
</feature>
<dbReference type="InterPro" id="IPR002553">
    <property type="entry name" value="Clathrin/coatomer_adapt-like_N"/>
</dbReference>
<dbReference type="GO" id="GO:0006623">
    <property type="term" value="P:protein targeting to vacuole"/>
    <property type="evidence" value="ECO:0007669"/>
    <property type="project" value="EnsemblFungi"/>
</dbReference>
<feature type="region of interest" description="Disordered" evidence="6">
    <location>
        <begin position="691"/>
        <end position="728"/>
    </location>
</feature>
<protein>
    <recommendedName>
        <fullName evidence="7">Clathrin/coatomer adaptor adaptin-like N-terminal domain-containing protein</fullName>
    </recommendedName>
</protein>
<evidence type="ECO:0000256" key="4">
    <source>
        <dbReference type="ARBA" id="ARBA00022927"/>
    </source>
</evidence>
<evidence type="ECO:0000313" key="8">
    <source>
        <dbReference type="EMBL" id="EDO16037.1"/>
    </source>
</evidence>
<dbReference type="InterPro" id="IPR026739">
    <property type="entry name" value="AP_beta"/>
</dbReference>
<dbReference type="eggNOG" id="KOG1060">
    <property type="taxonomic scope" value="Eukaryota"/>
</dbReference>
<evidence type="ECO:0000256" key="6">
    <source>
        <dbReference type="SAM" id="MobiDB-lite"/>
    </source>
</evidence>
<feature type="domain" description="Clathrin/coatomer adaptor adaptin-like N-terminal" evidence="7">
    <location>
        <begin position="41"/>
        <end position="611"/>
    </location>
</feature>
<evidence type="ECO:0000313" key="9">
    <source>
        <dbReference type="Proteomes" id="UP000000267"/>
    </source>
</evidence>
<evidence type="ECO:0000256" key="1">
    <source>
        <dbReference type="ARBA" id="ARBA00004308"/>
    </source>
</evidence>
<keyword evidence="5" id="KW-0472">Membrane</keyword>
<accession>A7TNV4</accession>
<evidence type="ECO:0000256" key="5">
    <source>
        <dbReference type="ARBA" id="ARBA00023136"/>
    </source>
</evidence>
<dbReference type="InterPro" id="IPR011989">
    <property type="entry name" value="ARM-like"/>
</dbReference>
<keyword evidence="9" id="KW-1185">Reference proteome</keyword>
<proteinExistence type="inferred from homology"/>
<comment type="similarity">
    <text evidence="2">Belongs to the adaptor complexes large subunit family.</text>
</comment>
<gene>
    <name evidence="8" type="ORF">Kpol_1067p9</name>
</gene>
<dbReference type="InterPro" id="IPR016024">
    <property type="entry name" value="ARM-type_fold"/>
</dbReference>
<dbReference type="KEGG" id="vpo:Kpol_1067p9"/>
<dbReference type="AlphaFoldDB" id="A7TNV4"/>
<dbReference type="Proteomes" id="UP000000267">
    <property type="component" value="Unassembled WGS sequence"/>
</dbReference>
<dbReference type="PANTHER" id="PTHR11134">
    <property type="entry name" value="ADAPTOR COMPLEX SUBUNIT BETA FAMILY MEMBER"/>
    <property type="match status" value="1"/>
</dbReference>
<feature type="compositionally biased region" description="Acidic residues" evidence="6">
    <location>
        <begin position="760"/>
        <end position="779"/>
    </location>
</feature>
<dbReference type="Gene3D" id="1.25.10.10">
    <property type="entry name" value="Leucine-rich Repeat Variant"/>
    <property type="match status" value="1"/>
</dbReference>
<keyword evidence="3" id="KW-0813">Transport</keyword>
<evidence type="ECO:0000256" key="3">
    <source>
        <dbReference type="ARBA" id="ARBA00022448"/>
    </source>
</evidence>
<feature type="compositionally biased region" description="Low complexity" evidence="6">
    <location>
        <begin position="691"/>
        <end position="701"/>
    </location>
</feature>
<dbReference type="GO" id="GO:0012505">
    <property type="term" value="C:endomembrane system"/>
    <property type="evidence" value="ECO:0007669"/>
    <property type="project" value="UniProtKB-SubCell"/>
</dbReference>
<organism evidence="9">
    <name type="scientific">Vanderwaltozyma polyspora (strain ATCC 22028 / DSM 70294 / BCRC 21397 / CBS 2163 / NBRC 10782 / NRRL Y-8283 / UCD 57-17)</name>
    <name type="common">Kluyveromyces polysporus</name>
    <dbReference type="NCBI Taxonomy" id="436907"/>
    <lineage>
        <taxon>Eukaryota</taxon>
        <taxon>Fungi</taxon>
        <taxon>Dikarya</taxon>
        <taxon>Ascomycota</taxon>
        <taxon>Saccharomycotina</taxon>
        <taxon>Saccharomycetes</taxon>
        <taxon>Saccharomycetales</taxon>
        <taxon>Saccharomycetaceae</taxon>
        <taxon>Vanderwaltozyma</taxon>
    </lineage>
</organism>
<dbReference type="HOGENOM" id="CLU_006320_3_2_1"/>
<evidence type="ECO:0000259" key="7">
    <source>
        <dbReference type="Pfam" id="PF01602"/>
    </source>
</evidence>
<dbReference type="SUPFAM" id="SSF48371">
    <property type="entry name" value="ARM repeat"/>
    <property type="match status" value="1"/>
</dbReference>
<dbReference type="FunCoup" id="A7TNV4">
    <property type="interactions" value="476"/>
</dbReference>
<feature type="region of interest" description="Disordered" evidence="6">
    <location>
        <begin position="742"/>
        <end position="801"/>
    </location>
</feature>
<dbReference type="EMBL" id="DS480435">
    <property type="protein sequence ID" value="EDO16037.1"/>
    <property type="molecule type" value="Genomic_DNA"/>
</dbReference>
<dbReference type="PhylomeDB" id="A7TNV4"/>